<feature type="compositionally biased region" description="Polar residues" evidence="1">
    <location>
        <begin position="1154"/>
        <end position="1163"/>
    </location>
</feature>
<dbReference type="PROSITE" id="PS50020">
    <property type="entry name" value="WW_DOMAIN_2"/>
    <property type="match status" value="1"/>
</dbReference>
<dbReference type="PANTHER" id="PTHR12957:SF2">
    <property type="entry name" value="INTEGRATOR COMPLEX SUBUNIT 6"/>
    <property type="match status" value="1"/>
</dbReference>
<sequence>MIVVFVVDTSPSMGQPIAPSRGKGNHSMLSRLDLAKMAVEDLVKGMNRRVQEHNVFLQHQPPAVQKSMVQIGLGYCPANQYLLLSTSRQHTDQPATAACGAGGRLLVGFGPDNIYGSNHHQHGMDSSQAMGHDPMHSGDGSMHGASSNAASFQRELKQLQAASWDPSKATGKNKGFPDDAGGAGGLNTALSAGLQLLSRYRLQVRETENWAMGRLPNPAMVLPNGAFASHALQSGCLVLLTDGACLRKPPAEGGGSLQLQPGNMPLREWYKEPFRWDQRIVCLGVGGASQNNVSSSQFLHPRLRALCEVTGGCLTLLQSTISLPTMTERLLRTLAPPLPRELPMADPLKSPVTAGHSATISTNPPNGTSSFINGGPVCCFQAIEGDMDGSGGANLYRAMLLYVPCPSPQMTPTDVPDTIIFHPPMWCIPENYFPNRKLDTLPPRSAQPLLMISRFPSKMGNKSFEPTILMKQLNRLDQLILSTRQLQQSAQPGNQAPAVTVKMLHRDVYICEWVSVDDRPPKAPQPNVYGGSEYYPVIVQDAGRPTNDDTNYLHIGILHAPSSTSTLATSTQSASSRPFSTLTMLPPEPQILVPLLLKAADAEHRAFKKATQGNSNMTAENMAAVSRSVQVDETWKQDLRNYISRLPPYYQVALKRGLRSVLPTSLHQILATALANEAPSGGGGADGSMSSSSLSMHCYSKACFQKIRGAEQVSRDNNERLERQEVELRGVSKLMDSPHQQQQPQPQQTSSRPQLQRSNSQNNLEVGYGQYDPRSSTESFLSALRSLPAPWLVGVDSKKRKRDGETAKNDTPTGKGKLKSDTAKSSNAAKNDVAPAKSDNEDIHAYHTRKPNAMEILGDLPADCLMAYYESRRRWIFGGSGLTTRGLIVEGVSNDGGNVQRCGANPNDFQDQSLLSFAGVGVSTLNETTVAKMGDYRERLLWSRAPVVGYGSNDSCGVASTTAADGSPKWSVDDDALPLTFFDPKTGAFVDSVQTRVRARLMVNFGNAYKDKRADSLVPEKYQNQRPSNHHHDTTGEIATPPGSPPHDSYSSSVEEGEAIFTKSPPPKSPPHSSNLSLSPRPPPAKPPKEDNKDSNSVGSTATSEPDDSSTGSSGLPPPPPTKRAKLEGEFKASLKPTPKQPPKKQRPKPGISSDKTPLVSTPMTPPTAPPKLKSSPGSAPSSSSSPRPPPPPVKSPKPTPGPPPKGTTAKRPPPPPGTKRQPPPPSLNKKPSFSLAPSKPLPSFPLRRPSSLLSGASIGQSSSTDSADGGGGKSLPAPPLPKPTKLEATTSGGSVGSASSAAGGGPIKPPPPKPKASSAPPPPKRSNPAKPPPPKPPPQQQPPQPQPTSEPTKTLVYTERDKKPDVELPAGWMCVWSKSQKRWYFFDTRSNRSVWQWPPPAGSM</sequence>
<dbReference type="GO" id="GO:0034472">
    <property type="term" value="P:snRNA 3'-end processing"/>
    <property type="evidence" value="ECO:0007669"/>
    <property type="project" value="TreeGrafter"/>
</dbReference>
<dbReference type="InterPro" id="IPR057413">
    <property type="entry name" value="Beta-barrel_INTS6"/>
</dbReference>
<feature type="domain" description="WW" evidence="2">
    <location>
        <begin position="1367"/>
        <end position="1401"/>
    </location>
</feature>
<feature type="region of interest" description="Disordered" evidence="1">
    <location>
        <begin position="798"/>
        <end position="842"/>
    </location>
</feature>
<evidence type="ECO:0000256" key="1">
    <source>
        <dbReference type="SAM" id="MobiDB-lite"/>
    </source>
</evidence>
<dbReference type="InterPro" id="IPR051113">
    <property type="entry name" value="Integrator_subunit6"/>
</dbReference>
<dbReference type="Pfam" id="PF25462">
    <property type="entry name" value="Beta-barrel_INTS6"/>
    <property type="match status" value="1"/>
</dbReference>
<dbReference type="InterPro" id="IPR001202">
    <property type="entry name" value="WW_dom"/>
</dbReference>
<feature type="region of interest" description="Disordered" evidence="1">
    <location>
        <begin position="118"/>
        <end position="151"/>
    </location>
</feature>
<proteinExistence type="predicted"/>
<feature type="region of interest" description="Disordered" evidence="1">
    <location>
        <begin position="735"/>
        <end position="758"/>
    </location>
</feature>
<dbReference type="SUPFAM" id="SSF51045">
    <property type="entry name" value="WW domain"/>
    <property type="match status" value="1"/>
</dbReference>
<evidence type="ECO:0000259" key="2">
    <source>
        <dbReference type="PROSITE" id="PS50020"/>
    </source>
</evidence>
<accession>A0A9N8DDR6</accession>
<keyword evidence="4" id="KW-1185">Reference proteome</keyword>
<dbReference type="OrthoDB" id="9449012at2759"/>
<evidence type="ECO:0000313" key="3">
    <source>
        <dbReference type="EMBL" id="CAB9501123.1"/>
    </source>
</evidence>
<dbReference type="EMBL" id="CAICTM010000099">
    <property type="protein sequence ID" value="CAB9501123.1"/>
    <property type="molecule type" value="Genomic_DNA"/>
</dbReference>
<feature type="compositionally biased region" description="Polar residues" evidence="1">
    <location>
        <begin position="1095"/>
        <end position="1104"/>
    </location>
</feature>
<dbReference type="SMART" id="SM00456">
    <property type="entry name" value="WW"/>
    <property type="match status" value="1"/>
</dbReference>
<name>A0A9N8DDR6_9STRA</name>
<dbReference type="Proteomes" id="UP001153069">
    <property type="component" value="Unassembled WGS sequence"/>
</dbReference>
<protein>
    <submittedName>
        <fullName evidence="3">Integrator complex subunit 6-like</fullName>
    </submittedName>
</protein>
<dbReference type="InterPro" id="IPR036020">
    <property type="entry name" value="WW_dom_sf"/>
</dbReference>
<reference evidence="3" key="1">
    <citation type="submission" date="2020-06" db="EMBL/GenBank/DDBJ databases">
        <authorList>
            <consortium name="Plant Systems Biology data submission"/>
        </authorList>
    </citation>
    <scope>NUCLEOTIDE SEQUENCE</scope>
    <source>
        <strain evidence="3">D6</strain>
    </source>
</reference>
<dbReference type="PANTHER" id="PTHR12957">
    <property type="entry name" value="DEAD/H BOX POLYPEPTIDE 26/DICE1-RELATED"/>
    <property type="match status" value="1"/>
</dbReference>
<dbReference type="GO" id="GO:0032039">
    <property type="term" value="C:integrator complex"/>
    <property type="evidence" value="ECO:0007669"/>
    <property type="project" value="TreeGrafter"/>
</dbReference>
<feature type="compositionally biased region" description="Pro residues" evidence="1">
    <location>
        <begin position="1187"/>
        <end position="1227"/>
    </location>
</feature>
<dbReference type="Gene3D" id="2.20.70.10">
    <property type="match status" value="1"/>
</dbReference>
<feature type="region of interest" description="Disordered" evidence="1">
    <location>
        <begin position="1014"/>
        <end position="1368"/>
    </location>
</feature>
<evidence type="ECO:0000313" key="4">
    <source>
        <dbReference type="Proteomes" id="UP001153069"/>
    </source>
</evidence>
<feature type="compositionally biased region" description="Low complexity" evidence="1">
    <location>
        <begin position="737"/>
        <end position="758"/>
    </location>
</feature>
<organism evidence="3 4">
    <name type="scientific">Seminavis robusta</name>
    <dbReference type="NCBI Taxonomy" id="568900"/>
    <lineage>
        <taxon>Eukaryota</taxon>
        <taxon>Sar</taxon>
        <taxon>Stramenopiles</taxon>
        <taxon>Ochrophyta</taxon>
        <taxon>Bacillariophyta</taxon>
        <taxon>Bacillariophyceae</taxon>
        <taxon>Bacillariophycidae</taxon>
        <taxon>Naviculales</taxon>
        <taxon>Naviculaceae</taxon>
        <taxon>Seminavis</taxon>
    </lineage>
</organism>
<dbReference type="CDD" id="cd00201">
    <property type="entry name" value="WW"/>
    <property type="match status" value="1"/>
</dbReference>
<feature type="compositionally biased region" description="Low complexity" evidence="1">
    <location>
        <begin position="1245"/>
        <end position="1268"/>
    </location>
</feature>
<comment type="caution">
    <text evidence="3">The sequence shown here is derived from an EMBL/GenBank/DDBJ whole genome shotgun (WGS) entry which is preliminary data.</text>
</comment>
<feature type="compositionally biased region" description="Pro residues" evidence="1">
    <location>
        <begin position="1308"/>
        <end position="1349"/>
    </location>
</feature>
<feature type="compositionally biased region" description="Low complexity" evidence="1">
    <location>
        <begin position="1171"/>
        <end position="1186"/>
    </location>
</feature>
<gene>
    <name evidence="3" type="ORF">SEMRO_100_G051280.1</name>
</gene>